<dbReference type="Pfam" id="PF00107">
    <property type="entry name" value="ADH_zinc_N"/>
    <property type="match status" value="1"/>
</dbReference>
<dbReference type="EMBL" id="JAPTMY010000013">
    <property type="protein sequence ID" value="MCZ0857870.1"/>
    <property type="molecule type" value="Genomic_DNA"/>
</dbReference>
<proteinExistence type="predicted"/>
<feature type="region of interest" description="Disordered" evidence="1">
    <location>
        <begin position="65"/>
        <end position="110"/>
    </location>
</feature>
<dbReference type="SUPFAM" id="SSF51735">
    <property type="entry name" value="NAD(P)-binding Rossmann-fold domains"/>
    <property type="match status" value="1"/>
</dbReference>
<dbReference type="Gene3D" id="3.40.50.720">
    <property type="entry name" value="NAD(P)-binding Rossmann-like Domain"/>
    <property type="match status" value="1"/>
</dbReference>
<gene>
    <name evidence="3" type="ORF">OHJ16_07405</name>
</gene>
<protein>
    <submittedName>
        <fullName evidence="3">Zinc-binding dehydrogenase</fullName>
    </submittedName>
</protein>
<evidence type="ECO:0000313" key="3">
    <source>
        <dbReference type="EMBL" id="MCZ0857870.1"/>
    </source>
</evidence>
<organism evidence="3 4">
    <name type="scientific">Actinomyces israelii</name>
    <dbReference type="NCBI Taxonomy" id="1659"/>
    <lineage>
        <taxon>Bacteria</taxon>
        <taxon>Bacillati</taxon>
        <taxon>Actinomycetota</taxon>
        <taxon>Actinomycetes</taxon>
        <taxon>Actinomycetales</taxon>
        <taxon>Actinomycetaceae</taxon>
        <taxon>Actinomyces</taxon>
    </lineage>
</organism>
<evidence type="ECO:0000256" key="1">
    <source>
        <dbReference type="SAM" id="MobiDB-lite"/>
    </source>
</evidence>
<dbReference type="InterPro" id="IPR036291">
    <property type="entry name" value="NAD(P)-bd_dom_sf"/>
</dbReference>
<evidence type="ECO:0000259" key="2">
    <source>
        <dbReference type="Pfam" id="PF00107"/>
    </source>
</evidence>
<evidence type="ECO:0000313" key="4">
    <source>
        <dbReference type="Proteomes" id="UP001072034"/>
    </source>
</evidence>
<dbReference type="InterPro" id="IPR013149">
    <property type="entry name" value="ADH-like_C"/>
</dbReference>
<feature type="domain" description="Alcohol dehydrogenase-like C-terminal" evidence="2">
    <location>
        <begin position="5"/>
        <end position="66"/>
    </location>
</feature>
<reference evidence="3" key="1">
    <citation type="submission" date="2022-10" db="EMBL/GenBank/DDBJ databases">
        <title>Genome sequence of Actinomyces israelii ATCC 10048.</title>
        <authorList>
            <person name="Watt R.M."/>
            <person name="Tong W.M."/>
        </authorList>
    </citation>
    <scope>NUCLEOTIDE SEQUENCE</scope>
    <source>
        <strain evidence="3">ATCC 10048</strain>
    </source>
</reference>
<accession>A0ABT4I7Z6</accession>
<keyword evidence="4" id="KW-1185">Reference proteome</keyword>
<name>A0ABT4I7Z6_9ACTO</name>
<comment type="caution">
    <text evidence="3">The sequence shown here is derived from an EMBL/GenBank/DDBJ whole genome shotgun (WGS) entry which is preliminary data.</text>
</comment>
<dbReference type="Proteomes" id="UP001072034">
    <property type="component" value="Unassembled WGS sequence"/>
</dbReference>
<sequence length="171" mass="18066">MVPVVARMAGARCVVAVDLQQRRLDKALRLGAGAAVNAREADVAGRIRQIVGRYGADVVFGTAGAGRPGPRDRPVRAGRAVDAGVRRAHRVSPPRRGGASGGGESSSSLLSTSADGTMLLARQDSEKLEMCAIFLAVLLSRTKAPLPCRLISRPCWQSSSMARRIVIRLTP</sequence>